<reference evidence="1 2" key="1">
    <citation type="submission" date="2016-11" db="EMBL/GenBank/DDBJ databases">
        <authorList>
            <person name="Varghese N."/>
            <person name="Submissions S."/>
        </authorList>
    </citation>
    <scope>NUCLEOTIDE SEQUENCE [LARGE SCALE GENOMIC DNA]</scope>
    <source>
        <strain evidence="1 2">DSM 29341</strain>
    </source>
</reference>
<dbReference type="OrthoDB" id="7956241at2"/>
<dbReference type="EMBL" id="FQVK01000001">
    <property type="protein sequence ID" value="SHE29954.1"/>
    <property type="molecule type" value="Genomic_DNA"/>
</dbReference>
<evidence type="ECO:0000313" key="2">
    <source>
        <dbReference type="Proteomes" id="UP000325134"/>
    </source>
</evidence>
<accession>A0A1M4SCK3</accession>
<keyword evidence="2" id="KW-1185">Reference proteome</keyword>
<evidence type="ECO:0000313" key="1">
    <source>
        <dbReference type="EMBL" id="SHE29954.1"/>
    </source>
</evidence>
<dbReference type="PROSITE" id="PS51257">
    <property type="entry name" value="PROKAR_LIPOPROTEIN"/>
    <property type="match status" value="1"/>
</dbReference>
<organism evidence="1 2">
    <name type="scientific">Ruegeria intermedia</name>
    <dbReference type="NCBI Taxonomy" id="996115"/>
    <lineage>
        <taxon>Bacteria</taxon>
        <taxon>Pseudomonadati</taxon>
        <taxon>Pseudomonadota</taxon>
        <taxon>Alphaproteobacteria</taxon>
        <taxon>Rhodobacterales</taxon>
        <taxon>Roseobacteraceae</taxon>
        <taxon>Ruegeria</taxon>
    </lineage>
</organism>
<name>A0A1M4SCK3_9RHOB</name>
<proteinExistence type="predicted"/>
<dbReference type="AlphaFoldDB" id="A0A1M4SCK3"/>
<evidence type="ECO:0008006" key="3">
    <source>
        <dbReference type="Google" id="ProtNLM"/>
    </source>
</evidence>
<gene>
    <name evidence="1" type="ORF">SAMN05444279_10142</name>
</gene>
<protein>
    <recommendedName>
        <fullName evidence="3">Translocase</fullName>
    </recommendedName>
</protein>
<sequence length="300" mass="31279">MFVIRNYVTTGGTVACALAIGYLMQNGPAAQSAASRSAGHTAVAESTMIAGLQDIVLTSASPATGDTPIPDTARPAPAAPTAAADCGLRARATTAPLASARVVVTAPCHPNRTVELLHSGMVFTGQTDQDGRLDLTIPVLAEYAIFLISFDDKLGTVATTHVPEITGFDRVALQWSGNTDLQLHALEFGASYGEAGHVWSNAVAQGAGRVDHYGTGGGRKVEIYSIPKDGNGTDGSVALTVEAEITPENCGQELSMQSLELLSDQDLRSRELSLVLPACDSGQDFLVLNNLFQDLKIAAN</sequence>
<dbReference type="Proteomes" id="UP000325134">
    <property type="component" value="Unassembled WGS sequence"/>
</dbReference>